<dbReference type="Proteomes" id="UP000239388">
    <property type="component" value="Unassembled WGS sequence"/>
</dbReference>
<evidence type="ECO:0000256" key="2">
    <source>
        <dbReference type="SAM" id="SignalP"/>
    </source>
</evidence>
<dbReference type="EMBL" id="PUIB01000007">
    <property type="protein sequence ID" value="PQO40886.1"/>
    <property type="molecule type" value="Genomic_DNA"/>
</dbReference>
<protein>
    <submittedName>
        <fullName evidence="3">Uncharacterized protein</fullName>
    </submittedName>
</protein>
<gene>
    <name evidence="3" type="ORF">C5Y98_04725</name>
</gene>
<keyword evidence="2" id="KW-0732">Signal</keyword>
<dbReference type="OrthoDB" id="279776at2"/>
<evidence type="ECO:0000313" key="4">
    <source>
        <dbReference type="Proteomes" id="UP000239388"/>
    </source>
</evidence>
<evidence type="ECO:0000256" key="1">
    <source>
        <dbReference type="SAM" id="MobiDB-lite"/>
    </source>
</evidence>
<feature type="signal peptide" evidence="2">
    <location>
        <begin position="1"/>
        <end position="26"/>
    </location>
</feature>
<dbReference type="AlphaFoldDB" id="A0A2S8G8V0"/>
<accession>A0A2S8G8V0</accession>
<sequence>MKRTHQIIVWTLVCLLGLSLPMSAQAEWYNPLSWGSSSAPAKKPTGPSTLQKINNGTKDFFYKSADFLNPFNDGEDNKKSKRSSYNGGYRSTSKKKEETSWLGSWFAPEPEPGPPETVSEFMDLPRPKF</sequence>
<proteinExistence type="predicted"/>
<comment type="caution">
    <text evidence="3">The sequence shown here is derived from an EMBL/GenBank/DDBJ whole genome shotgun (WGS) entry which is preliminary data.</text>
</comment>
<reference evidence="3 4" key="1">
    <citation type="submission" date="2018-02" db="EMBL/GenBank/DDBJ databases">
        <title>Comparative genomes isolates from brazilian mangrove.</title>
        <authorList>
            <person name="Araujo J.E."/>
            <person name="Taketani R.G."/>
            <person name="Silva M.C.P."/>
            <person name="Loureco M.V."/>
            <person name="Andreote F.D."/>
        </authorList>
    </citation>
    <scope>NUCLEOTIDE SEQUENCE [LARGE SCALE GENOMIC DNA]</scope>
    <source>
        <strain evidence="3 4">NAP PRIS-MGV</strain>
    </source>
</reference>
<feature type="chain" id="PRO_5015616268" evidence="2">
    <location>
        <begin position="27"/>
        <end position="129"/>
    </location>
</feature>
<dbReference type="RefSeq" id="WP_105352078.1">
    <property type="nucleotide sequence ID" value="NZ_PUIB01000007.1"/>
</dbReference>
<organism evidence="3 4">
    <name type="scientific">Blastopirellula marina</name>
    <dbReference type="NCBI Taxonomy" id="124"/>
    <lineage>
        <taxon>Bacteria</taxon>
        <taxon>Pseudomonadati</taxon>
        <taxon>Planctomycetota</taxon>
        <taxon>Planctomycetia</taxon>
        <taxon>Pirellulales</taxon>
        <taxon>Pirellulaceae</taxon>
        <taxon>Blastopirellula</taxon>
    </lineage>
</organism>
<name>A0A2S8G8V0_9BACT</name>
<evidence type="ECO:0000313" key="3">
    <source>
        <dbReference type="EMBL" id="PQO40886.1"/>
    </source>
</evidence>
<feature type="region of interest" description="Disordered" evidence="1">
    <location>
        <begin position="69"/>
        <end position="129"/>
    </location>
</feature>